<accession>A0AAE1TQ48</accession>
<dbReference type="AlphaFoldDB" id="A0AAE1TQ48"/>
<gene>
    <name evidence="2" type="ORF">Pmani_033713</name>
</gene>
<evidence type="ECO:0000256" key="1">
    <source>
        <dbReference type="SAM" id="MobiDB-lite"/>
    </source>
</evidence>
<name>A0AAE1TQ48_9EUCA</name>
<comment type="caution">
    <text evidence="2">The sequence shown here is derived from an EMBL/GenBank/DDBJ whole genome shotgun (WGS) entry which is preliminary data.</text>
</comment>
<keyword evidence="3" id="KW-1185">Reference proteome</keyword>
<dbReference type="PANTHER" id="PTHR13060">
    <property type="entry name" value="SGT1 PROTEIN HSGT1 SUPPRESSOR OF GCR2"/>
    <property type="match status" value="1"/>
</dbReference>
<feature type="compositionally biased region" description="Polar residues" evidence="1">
    <location>
        <begin position="73"/>
        <end position="82"/>
    </location>
</feature>
<dbReference type="Proteomes" id="UP001292094">
    <property type="component" value="Unassembled WGS sequence"/>
</dbReference>
<dbReference type="EMBL" id="JAWZYT010004508">
    <property type="protein sequence ID" value="KAK4293612.1"/>
    <property type="molecule type" value="Genomic_DNA"/>
</dbReference>
<evidence type="ECO:0008006" key="4">
    <source>
        <dbReference type="Google" id="ProtNLM"/>
    </source>
</evidence>
<feature type="compositionally biased region" description="Basic and acidic residues" evidence="1">
    <location>
        <begin position="54"/>
        <end position="71"/>
    </location>
</feature>
<feature type="compositionally biased region" description="Basic and acidic residues" evidence="1">
    <location>
        <begin position="14"/>
        <end position="38"/>
    </location>
</feature>
<reference evidence="2" key="1">
    <citation type="submission" date="2023-11" db="EMBL/GenBank/DDBJ databases">
        <title>Genome assemblies of two species of porcelain crab, Petrolisthes cinctipes and Petrolisthes manimaculis (Anomura: Porcellanidae).</title>
        <authorList>
            <person name="Angst P."/>
        </authorList>
    </citation>
    <scope>NUCLEOTIDE SEQUENCE</scope>
    <source>
        <strain evidence="2">PB745_02</strain>
        <tissue evidence="2">Gill</tissue>
    </source>
</reference>
<proteinExistence type="predicted"/>
<dbReference type="GO" id="GO:0005634">
    <property type="term" value="C:nucleus"/>
    <property type="evidence" value="ECO:0007669"/>
    <property type="project" value="TreeGrafter"/>
</dbReference>
<feature type="compositionally biased region" description="Low complexity" evidence="1">
    <location>
        <begin position="83"/>
        <end position="92"/>
    </location>
</feature>
<protein>
    <recommendedName>
        <fullName evidence="4">Ecdysoneless</fullName>
    </recommendedName>
</protein>
<evidence type="ECO:0000313" key="3">
    <source>
        <dbReference type="Proteomes" id="UP001292094"/>
    </source>
</evidence>
<evidence type="ECO:0000313" key="2">
    <source>
        <dbReference type="EMBL" id="KAK4293612.1"/>
    </source>
</evidence>
<feature type="region of interest" description="Disordered" evidence="1">
    <location>
        <begin position="516"/>
        <end position="547"/>
    </location>
</feature>
<feature type="region of interest" description="Disordered" evidence="1">
    <location>
        <begin position="1"/>
        <end position="92"/>
    </location>
</feature>
<dbReference type="Pfam" id="PF07093">
    <property type="entry name" value="SGT1"/>
    <property type="match status" value="1"/>
</dbReference>
<dbReference type="PANTHER" id="PTHR13060:SF0">
    <property type="entry name" value="PROTEIN ECDYSONELESS HOMOLOG"/>
    <property type="match status" value="1"/>
</dbReference>
<sequence length="714" mass="78602">MNEGWEQAEGEGGSEGRLREPCGTEDAKEICIESRGKEEEEGEGEGRQQAGRQGGREGGMDRGGSDREDRATSPASQPASIRTTTTNSGNSVVSVNHQCASSTLKASQSTTLPHPRLPHPHPPHVLHPIRVEDSEGELLLVEAAPHLPPWLNPFTAQHRVYLYGGEVHVIPQAQSPASLSPLPTGTPAIMDAVSTVRRLPEHTRASPEIQETINARVSGYPNKIAREQHVAHTYVPVAVAALLREYPTLVGPAVHAFTNKEYCDSKVLRMMRHFPPETRVMTAVRMSKASYARLLSTRYTPDTRTGWVIPHPTHQDFKSHDIGMKLACGLELLVSSAGGITPTSPSQDMDLDFTKDNPAWLRYKQSLADKGYFRGELEGSKLYQELETGAQQYFITTVQPGTKRKRSKDQDNIDNFLPMGAMVVKLLSKVNIDHEFYRERSTRLVPADDDSWLQITPDALEEMLEEKFGKDTTPRPANDGEVMHSLSAFLGHMSDLEGAEVPKDLQDQVRKLSTLSTAARKKSRKPSAFSLSNHHLRKVSAQSTASDCSEVSNFSTKIDFNADSFTDAMANILESGVPDDNYWGESEDESSGMSSYGEEEDDGAEDKMCRKSSNTSQRSAESGSSSSGVDLQMKEYMQEMERELANTKLSDTLVRPPSVTEEVEDEFNDVEDFAPVKVDMRAVQDLVKTYTAQNGLPGPASSLLGSMGIKPKDV</sequence>
<feature type="region of interest" description="Disordered" evidence="1">
    <location>
        <begin position="576"/>
        <end position="634"/>
    </location>
</feature>
<organism evidence="2 3">
    <name type="scientific">Petrolisthes manimaculis</name>
    <dbReference type="NCBI Taxonomy" id="1843537"/>
    <lineage>
        <taxon>Eukaryota</taxon>
        <taxon>Metazoa</taxon>
        <taxon>Ecdysozoa</taxon>
        <taxon>Arthropoda</taxon>
        <taxon>Crustacea</taxon>
        <taxon>Multicrustacea</taxon>
        <taxon>Malacostraca</taxon>
        <taxon>Eumalacostraca</taxon>
        <taxon>Eucarida</taxon>
        <taxon>Decapoda</taxon>
        <taxon>Pleocyemata</taxon>
        <taxon>Anomura</taxon>
        <taxon>Galatheoidea</taxon>
        <taxon>Porcellanidae</taxon>
        <taxon>Petrolisthes</taxon>
    </lineage>
</organism>
<feature type="compositionally biased region" description="Low complexity" evidence="1">
    <location>
        <begin position="616"/>
        <end position="627"/>
    </location>
</feature>
<feature type="region of interest" description="Disordered" evidence="1">
    <location>
        <begin position="694"/>
        <end position="714"/>
    </location>
</feature>
<dbReference type="InterPro" id="IPR010770">
    <property type="entry name" value="Ecd"/>
</dbReference>